<evidence type="ECO:0000313" key="2">
    <source>
        <dbReference type="EMBL" id="OJJ38329.1"/>
    </source>
</evidence>
<dbReference type="Pfam" id="PF13391">
    <property type="entry name" value="HNH_2"/>
    <property type="match status" value="1"/>
</dbReference>
<dbReference type="InterPro" id="IPR003615">
    <property type="entry name" value="HNH_nuc"/>
</dbReference>
<dbReference type="EMBL" id="KV878210">
    <property type="protein sequence ID" value="OJJ38329.1"/>
    <property type="molecule type" value="Genomic_DNA"/>
</dbReference>
<accession>A0A1L9RTS6</accession>
<evidence type="ECO:0000259" key="1">
    <source>
        <dbReference type="Pfam" id="PF13391"/>
    </source>
</evidence>
<feature type="domain" description="HNH nuclease" evidence="1">
    <location>
        <begin position="142"/>
        <end position="238"/>
    </location>
</feature>
<dbReference type="AlphaFoldDB" id="A0A1L9RTS6"/>
<dbReference type="VEuPathDB" id="FungiDB:ASPWEDRAFT_168242"/>
<dbReference type="Proteomes" id="UP000184383">
    <property type="component" value="Unassembled WGS sequence"/>
</dbReference>
<protein>
    <recommendedName>
        <fullName evidence="1">HNH nuclease domain-containing protein</fullName>
    </recommendedName>
</protein>
<organism evidence="2 3">
    <name type="scientific">Aspergillus wentii DTO 134E9</name>
    <dbReference type="NCBI Taxonomy" id="1073089"/>
    <lineage>
        <taxon>Eukaryota</taxon>
        <taxon>Fungi</taxon>
        <taxon>Dikarya</taxon>
        <taxon>Ascomycota</taxon>
        <taxon>Pezizomycotina</taxon>
        <taxon>Eurotiomycetes</taxon>
        <taxon>Eurotiomycetidae</taxon>
        <taxon>Eurotiales</taxon>
        <taxon>Aspergillaceae</taxon>
        <taxon>Aspergillus</taxon>
        <taxon>Aspergillus subgen. Cremei</taxon>
    </lineage>
</organism>
<sequence>MSLNRLERNWESADSSRTEFPELTGKVESASTAVLVEAARQRIDAYEIAGRGDDEKLIPSLHAFIDYLPEGGRETVASDVVNSMSDQALWAVYNDLLTGLALPMKSLSRESAVISEEMEMDDLDSHDPAFQEMCLRRDGKRCVVSKVLDTNHWVQLGWPVGVDNKTLEATHIIPLAYASYNSEGPGQPCDSSWDVLFRCFPTIQNAGMNSDRINEPFNGLTLQDNMHARFGKFMFAFQATDTEHMYKIKTYANFPPNELRYLPESRLVRFQQAEDASDLALPDPVFFDCHFRMAEILNASGMGDIIDRHFQDWEYLKEVGGRGSLREDGNTNVESFLRAGLWAYDKG</sequence>
<reference evidence="3" key="1">
    <citation type="journal article" date="2017" name="Genome Biol.">
        <title>Comparative genomics reveals high biological diversity and specific adaptations in the industrially and medically important fungal genus Aspergillus.</title>
        <authorList>
            <person name="de Vries R.P."/>
            <person name="Riley R."/>
            <person name="Wiebenga A."/>
            <person name="Aguilar-Osorio G."/>
            <person name="Amillis S."/>
            <person name="Uchima C.A."/>
            <person name="Anderluh G."/>
            <person name="Asadollahi M."/>
            <person name="Askin M."/>
            <person name="Barry K."/>
            <person name="Battaglia E."/>
            <person name="Bayram O."/>
            <person name="Benocci T."/>
            <person name="Braus-Stromeyer S.A."/>
            <person name="Caldana C."/>
            <person name="Canovas D."/>
            <person name="Cerqueira G.C."/>
            <person name="Chen F."/>
            <person name="Chen W."/>
            <person name="Choi C."/>
            <person name="Clum A."/>
            <person name="Dos Santos R.A."/>
            <person name="Damasio A.R."/>
            <person name="Diallinas G."/>
            <person name="Emri T."/>
            <person name="Fekete E."/>
            <person name="Flipphi M."/>
            <person name="Freyberg S."/>
            <person name="Gallo A."/>
            <person name="Gournas C."/>
            <person name="Habgood R."/>
            <person name="Hainaut M."/>
            <person name="Harispe M.L."/>
            <person name="Henrissat B."/>
            <person name="Hilden K.S."/>
            <person name="Hope R."/>
            <person name="Hossain A."/>
            <person name="Karabika E."/>
            <person name="Karaffa L."/>
            <person name="Karanyi Z."/>
            <person name="Krasevec N."/>
            <person name="Kuo A."/>
            <person name="Kusch H."/>
            <person name="LaButti K."/>
            <person name="Lagendijk E.L."/>
            <person name="Lapidus A."/>
            <person name="Levasseur A."/>
            <person name="Lindquist E."/>
            <person name="Lipzen A."/>
            <person name="Logrieco A.F."/>
            <person name="MacCabe A."/>
            <person name="Maekelae M.R."/>
            <person name="Malavazi I."/>
            <person name="Melin P."/>
            <person name="Meyer V."/>
            <person name="Mielnichuk N."/>
            <person name="Miskei M."/>
            <person name="Molnar A.P."/>
            <person name="Mule G."/>
            <person name="Ngan C.Y."/>
            <person name="Orejas M."/>
            <person name="Orosz E."/>
            <person name="Ouedraogo J.P."/>
            <person name="Overkamp K.M."/>
            <person name="Park H.-S."/>
            <person name="Perrone G."/>
            <person name="Piumi F."/>
            <person name="Punt P.J."/>
            <person name="Ram A.F."/>
            <person name="Ramon A."/>
            <person name="Rauscher S."/>
            <person name="Record E."/>
            <person name="Riano-Pachon D.M."/>
            <person name="Robert V."/>
            <person name="Roehrig J."/>
            <person name="Ruller R."/>
            <person name="Salamov A."/>
            <person name="Salih N.S."/>
            <person name="Samson R.A."/>
            <person name="Sandor E."/>
            <person name="Sanguinetti M."/>
            <person name="Schuetze T."/>
            <person name="Sepcic K."/>
            <person name="Shelest E."/>
            <person name="Sherlock G."/>
            <person name="Sophianopoulou V."/>
            <person name="Squina F.M."/>
            <person name="Sun H."/>
            <person name="Susca A."/>
            <person name="Todd R.B."/>
            <person name="Tsang A."/>
            <person name="Unkles S.E."/>
            <person name="van de Wiele N."/>
            <person name="van Rossen-Uffink D."/>
            <person name="Oliveira J.V."/>
            <person name="Vesth T.C."/>
            <person name="Visser J."/>
            <person name="Yu J.-H."/>
            <person name="Zhou M."/>
            <person name="Andersen M.R."/>
            <person name="Archer D.B."/>
            <person name="Baker S.E."/>
            <person name="Benoit I."/>
            <person name="Brakhage A.A."/>
            <person name="Braus G.H."/>
            <person name="Fischer R."/>
            <person name="Frisvad J.C."/>
            <person name="Goldman G.H."/>
            <person name="Houbraken J."/>
            <person name="Oakley B."/>
            <person name="Pocsi I."/>
            <person name="Scazzocchio C."/>
            <person name="Seiboth B."/>
            <person name="vanKuyk P.A."/>
            <person name="Wortman J."/>
            <person name="Dyer P.S."/>
            <person name="Grigoriev I.V."/>
        </authorList>
    </citation>
    <scope>NUCLEOTIDE SEQUENCE [LARGE SCALE GENOMIC DNA]</scope>
    <source>
        <strain evidence="3">DTO 134E9</strain>
    </source>
</reference>
<dbReference type="RefSeq" id="XP_040692005.1">
    <property type="nucleotide sequence ID" value="XM_040830274.1"/>
</dbReference>
<gene>
    <name evidence="2" type="ORF">ASPWEDRAFT_168242</name>
</gene>
<keyword evidence="3" id="KW-1185">Reference proteome</keyword>
<proteinExistence type="predicted"/>
<evidence type="ECO:0000313" key="3">
    <source>
        <dbReference type="Proteomes" id="UP000184383"/>
    </source>
</evidence>
<name>A0A1L9RTS6_ASPWE</name>
<dbReference type="GeneID" id="63746122"/>
<dbReference type="STRING" id="1073089.A0A1L9RTS6"/>
<dbReference type="OrthoDB" id="2104739at2759"/>